<dbReference type="InterPro" id="IPR001138">
    <property type="entry name" value="Zn2Cys6_DnaBD"/>
</dbReference>
<dbReference type="InterPro" id="IPR036864">
    <property type="entry name" value="Zn2-C6_fun-type_DNA-bd_sf"/>
</dbReference>
<evidence type="ECO:0000256" key="2">
    <source>
        <dbReference type="ARBA" id="ARBA00023125"/>
    </source>
</evidence>
<evidence type="ECO:0000256" key="3">
    <source>
        <dbReference type="ARBA" id="ARBA00023163"/>
    </source>
</evidence>
<gene>
    <name evidence="7" type="ORF">N7532_009499</name>
</gene>
<reference evidence="7" key="2">
    <citation type="journal article" date="2023" name="IMA Fungus">
        <title>Comparative genomic study of the Penicillium genus elucidates a diverse pangenome and 15 lateral gene transfer events.</title>
        <authorList>
            <person name="Petersen C."/>
            <person name="Sorensen T."/>
            <person name="Nielsen M.R."/>
            <person name="Sondergaard T.E."/>
            <person name="Sorensen J.L."/>
            <person name="Fitzpatrick D.A."/>
            <person name="Frisvad J.C."/>
            <person name="Nielsen K.L."/>
        </authorList>
    </citation>
    <scope>NUCLEOTIDE SEQUENCE</scope>
    <source>
        <strain evidence="7">IBT 30761</strain>
    </source>
</reference>
<evidence type="ECO:0000256" key="5">
    <source>
        <dbReference type="SAM" id="MobiDB-lite"/>
    </source>
</evidence>
<dbReference type="GO" id="GO:0000976">
    <property type="term" value="F:transcription cis-regulatory region binding"/>
    <property type="evidence" value="ECO:0007669"/>
    <property type="project" value="TreeGrafter"/>
</dbReference>
<dbReference type="EMBL" id="JAPQKI010000009">
    <property type="protein sequence ID" value="KAJ5090815.1"/>
    <property type="molecule type" value="Genomic_DNA"/>
</dbReference>
<dbReference type="GO" id="GO:0000981">
    <property type="term" value="F:DNA-binding transcription factor activity, RNA polymerase II-specific"/>
    <property type="evidence" value="ECO:0007669"/>
    <property type="project" value="InterPro"/>
</dbReference>
<keyword evidence="3" id="KW-0804">Transcription</keyword>
<dbReference type="GO" id="GO:0008270">
    <property type="term" value="F:zinc ion binding"/>
    <property type="evidence" value="ECO:0007669"/>
    <property type="project" value="InterPro"/>
</dbReference>
<feature type="domain" description="Zn(2)-C6 fungal-type" evidence="6">
    <location>
        <begin position="11"/>
        <end position="41"/>
    </location>
</feature>
<evidence type="ECO:0000259" key="6">
    <source>
        <dbReference type="PROSITE" id="PS50048"/>
    </source>
</evidence>
<feature type="region of interest" description="Disordered" evidence="5">
    <location>
        <begin position="50"/>
        <end position="73"/>
    </location>
</feature>
<sequence length="211" mass="24177">MASKVKRSYTGCLTCKSRKLKCDEAKPSCRHCVKASRECTYGDQHIFRSQPIHSTPRRKRKDRRSVQQDESPVFEEGHTWLEVPSELTFVQIEDPWAHDNAGVEKYPRYVSYREDDVNDDDQNNDTDIGEQTNFSSHYATPGFVSMHASPIPYVPSLDTPHKSASPAYSESANHSEFDIFDKVVISYLVRHFKEGPGQWCVLQLEKELSSC</sequence>
<dbReference type="PROSITE" id="PS50048">
    <property type="entry name" value="ZN2_CY6_FUNGAL_2"/>
    <property type="match status" value="1"/>
</dbReference>
<keyword evidence="1" id="KW-0805">Transcription regulation</keyword>
<evidence type="ECO:0000313" key="7">
    <source>
        <dbReference type="EMBL" id="KAJ5090815.1"/>
    </source>
</evidence>
<dbReference type="PANTHER" id="PTHR37534:SF9">
    <property type="entry name" value="ZN(II)2CYS6 TRANSCRIPTION FACTOR (EUROFUNG)"/>
    <property type="match status" value="1"/>
</dbReference>
<dbReference type="Pfam" id="PF00172">
    <property type="entry name" value="Zn_clus"/>
    <property type="match status" value="1"/>
</dbReference>
<keyword evidence="8" id="KW-1185">Reference proteome</keyword>
<dbReference type="PANTHER" id="PTHR37534">
    <property type="entry name" value="TRANSCRIPTIONAL ACTIVATOR PROTEIN UGA3"/>
    <property type="match status" value="1"/>
</dbReference>
<keyword evidence="4" id="KW-0539">Nucleus</keyword>
<accession>A0A9W9EZI6</accession>
<dbReference type="Gene3D" id="4.10.240.10">
    <property type="entry name" value="Zn(2)-C6 fungal-type DNA-binding domain"/>
    <property type="match status" value="1"/>
</dbReference>
<dbReference type="GO" id="GO:0045944">
    <property type="term" value="P:positive regulation of transcription by RNA polymerase II"/>
    <property type="evidence" value="ECO:0007669"/>
    <property type="project" value="TreeGrafter"/>
</dbReference>
<dbReference type="RefSeq" id="XP_056472796.1">
    <property type="nucleotide sequence ID" value="XM_056621990.1"/>
</dbReference>
<comment type="caution">
    <text evidence="7">The sequence shown here is derived from an EMBL/GenBank/DDBJ whole genome shotgun (WGS) entry which is preliminary data.</text>
</comment>
<evidence type="ECO:0000256" key="1">
    <source>
        <dbReference type="ARBA" id="ARBA00023015"/>
    </source>
</evidence>
<name>A0A9W9EZI6_9EURO</name>
<dbReference type="OrthoDB" id="4369827at2759"/>
<dbReference type="CDD" id="cd00067">
    <property type="entry name" value="GAL4"/>
    <property type="match status" value="1"/>
</dbReference>
<proteinExistence type="predicted"/>
<dbReference type="GO" id="GO:0005634">
    <property type="term" value="C:nucleus"/>
    <property type="evidence" value="ECO:0007669"/>
    <property type="project" value="TreeGrafter"/>
</dbReference>
<dbReference type="AlphaFoldDB" id="A0A9W9EZI6"/>
<keyword evidence="2" id="KW-0238">DNA-binding</keyword>
<dbReference type="SUPFAM" id="SSF57701">
    <property type="entry name" value="Zn2/Cys6 DNA-binding domain"/>
    <property type="match status" value="1"/>
</dbReference>
<organism evidence="7 8">
    <name type="scientific">Penicillium argentinense</name>
    <dbReference type="NCBI Taxonomy" id="1131581"/>
    <lineage>
        <taxon>Eukaryota</taxon>
        <taxon>Fungi</taxon>
        <taxon>Dikarya</taxon>
        <taxon>Ascomycota</taxon>
        <taxon>Pezizomycotina</taxon>
        <taxon>Eurotiomycetes</taxon>
        <taxon>Eurotiomycetidae</taxon>
        <taxon>Eurotiales</taxon>
        <taxon>Aspergillaceae</taxon>
        <taxon>Penicillium</taxon>
    </lineage>
</organism>
<evidence type="ECO:0000313" key="8">
    <source>
        <dbReference type="Proteomes" id="UP001149074"/>
    </source>
</evidence>
<dbReference type="Proteomes" id="UP001149074">
    <property type="component" value="Unassembled WGS sequence"/>
</dbReference>
<reference evidence="7" key="1">
    <citation type="submission" date="2022-11" db="EMBL/GenBank/DDBJ databases">
        <authorList>
            <person name="Petersen C."/>
        </authorList>
    </citation>
    <scope>NUCLEOTIDE SEQUENCE</scope>
    <source>
        <strain evidence="7">IBT 30761</strain>
    </source>
</reference>
<dbReference type="PROSITE" id="PS00463">
    <property type="entry name" value="ZN2_CY6_FUNGAL_1"/>
    <property type="match status" value="1"/>
</dbReference>
<protein>
    <recommendedName>
        <fullName evidence="6">Zn(2)-C6 fungal-type domain-containing protein</fullName>
    </recommendedName>
</protein>
<dbReference type="SMART" id="SM00066">
    <property type="entry name" value="GAL4"/>
    <property type="match status" value="1"/>
</dbReference>
<dbReference type="GeneID" id="81360969"/>
<evidence type="ECO:0000256" key="4">
    <source>
        <dbReference type="ARBA" id="ARBA00023242"/>
    </source>
</evidence>